<protein>
    <submittedName>
        <fullName evidence="3">Neuronal acetylcholine receptor subunit alpha-7</fullName>
    </submittedName>
</protein>
<evidence type="ECO:0000313" key="3">
    <source>
        <dbReference type="EMBL" id="GFR66929.1"/>
    </source>
</evidence>
<gene>
    <name evidence="3" type="ORF">ElyMa_005571000</name>
</gene>
<evidence type="ECO:0000313" key="4">
    <source>
        <dbReference type="Proteomes" id="UP000762676"/>
    </source>
</evidence>
<dbReference type="InterPro" id="IPR038050">
    <property type="entry name" value="Neuro_actylchol_rec"/>
</dbReference>
<name>A0AAV4F0V1_9GAST</name>
<reference evidence="3 4" key="1">
    <citation type="journal article" date="2021" name="Elife">
        <title>Chloroplast acquisition without the gene transfer in kleptoplastic sea slugs, Plakobranchus ocellatus.</title>
        <authorList>
            <person name="Maeda T."/>
            <person name="Takahashi S."/>
            <person name="Yoshida T."/>
            <person name="Shimamura S."/>
            <person name="Takaki Y."/>
            <person name="Nagai Y."/>
            <person name="Toyoda A."/>
            <person name="Suzuki Y."/>
            <person name="Arimoto A."/>
            <person name="Ishii H."/>
            <person name="Satoh N."/>
            <person name="Nishiyama T."/>
            <person name="Hasebe M."/>
            <person name="Maruyama T."/>
            <person name="Minagawa J."/>
            <person name="Obokata J."/>
            <person name="Shigenobu S."/>
        </authorList>
    </citation>
    <scope>NUCLEOTIDE SEQUENCE [LARGE SCALE GENOMIC DNA]</scope>
</reference>
<feature type="transmembrane region" description="Helical" evidence="2">
    <location>
        <begin position="38"/>
        <end position="60"/>
    </location>
</feature>
<dbReference type="GO" id="GO:0016020">
    <property type="term" value="C:membrane"/>
    <property type="evidence" value="ECO:0007669"/>
    <property type="project" value="UniProtKB-SubCell"/>
</dbReference>
<dbReference type="InterPro" id="IPR036734">
    <property type="entry name" value="Neur_chan_lig-bd_sf"/>
</dbReference>
<dbReference type="InterPro" id="IPR036719">
    <property type="entry name" value="Neuro-gated_channel_TM_sf"/>
</dbReference>
<accession>A0AAV4F0V1</accession>
<sequence>MPSVQVPAVRNCQFYTCCPDEQFIDLTFTIVFQRRSAFYNYILILPCILLTSLTLVLFWIPPESPAKLML</sequence>
<dbReference type="Proteomes" id="UP000762676">
    <property type="component" value="Unassembled WGS sequence"/>
</dbReference>
<evidence type="ECO:0000256" key="1">
    <source>
        <dbReference type="ARBA" id="ARBA00004141"/>
    </source>
</evidence>
<comment type="caution">
    <text evidence="3">The sequence shown here is derived from an EMBL/GenBank/DDBJ whole genome shotgun (WGS) entry which is preliminary data.</text>
</comment>
<dbReference type="Gene3D" id="1.20.58.390">
    <property type="entry name" value="Neurotransmitter-gated ion-channel transmembrane domain"/>
    <property type="match status" value="1"/>
</dbReference>
<dbReference type="GO" id="GO:0005230">
    <property type="term" value="F:extracellular ligand-gated monoatomic ion channel activity"/>
    <property type="evidence" value="ECO:0007669"/>
    <property type="project" value="InterPro"/>
</dbReference>
<proteinExistence type="predicted"/>
<evidence type="ECO:0000256" key="2">
    <source>
        <dbReference type="SAM" id="Phobius"/>
    </source>
</evidence>
<comment type="subcellular location">
    <subcellularLocation>
        <location evidence="1">Membrane</location>
        <topology evidence="1">Multi-pass membrane protein</topology>
    </subcellularLocation>
</comment>
<dbReference type="EMBL" id="BMAT01011106">
    <property type="protein sequence ID" value="GFR66929.1"/>
    <property type="molecule type" value="Genomic_DNA"/>
</dbReference>
<dbReference type="SUPFAM" id="SSF90112">
    <property type="entry name" value="Neurotransmitter-gated ion-channel transmembrane pore"/>
    <property type="match status" value="1"/>
</dbReference>
<keyword evidence="2" id="KW-1133">Transmembrane helix</keyword>
<feature type="non-terminal residue" evidence="3">
    <location>
        <position position="70"/>
    </location>
</feature>
<keyword evidence="2" id="KW-0472">Membrane</keyword>
<dbReference type="AlphaFoldDB" id="A0AAV4F0V1"/>
<keyword evidence="2" id="KW-0812">Transmembrane</keyword>
<keyword evidence="3" id="KW-0675">Receptor</keyword>
<organism evidence="3 4">
    <name type="scientific">Elysia marginata</name>
    <dbReference type="NCBI Taxonomy" id="1093978"/>
    <lineage>
        <taxon>Eukaryota</taxon>
        <taxon>Metazoa</taxon>
        <taxon>Spiralia</taxon>
        <taxon>Lophotrochozoa</taxon>
        <taxon>Mollusca</taxon>
        <taxon>Gastropoda</taxon>
        <taxon>Heterobranchia</taxon>
        <taxon>Euthyneura</taxon>
        <taxon>Panpulmonata</taxon>
        <taxon>Sacoglossa</taxon>
        <taxon>Placobranchoidea</taxon>
        <taxon>Plakobranchidae</taxon>
        <taxon>Elysia</taxon>
    </lineage>
</organism>
<keyword evidence="4" id="KW-1185">Reference proteome</keyword>
<dbReference type="Gene3D" id="2.70.170.10">
    <property type="entry name" value="Neurotransmitter-gated ion-channel ligand-binding domain"/>
    <property type="match status" value="1"/>
</dbReference>